<comment type="caution">
    <text evidence="14">The sequence shown here is derived from an EMBL/GenBank/DDBJ whole genome shotgun (WGS) entry which is preliminary data.</text>
</comment>
<evidence type="ECO:0000256" key="6">
    <source>
        <dbReference type="ARBA" id="ARBA00022692"/>
    </source>
</evidence>
<feature type="domain" description="Polysaccharide chain length determinant N-terminal" evidence="13">
    <location>
        <begin position="5"/>
        <end position="95"/>
    </location>
</feature>
<feature type="transmembrane region" description="Helical" evidence="12">
    <location>
        <begin position="181"/>
        <end position="200"/>
    </location>
</feature>
<evidence type="ECO:0000313" key="14">
    <source>
        <dbReference type="EMBL" id="GKT05975.1"/>
    </source>
</evidence>
<dbReference type="EMBL" id="BQXO01000003">
    <property type="protein sequence ID" value="GKT05975.1"/>
    <property type="molecule type" value="Genomic_DNA"/>
</dbReference>
<keyword evidence="5" id="KW-1003">Cell membrane</keyword>
<comment type="function">
    <text evidence="11">Required for CpsD phosphorylation. Involved in the regulation of capsular polysaccharide biosynthesis. May be part of a complex that directs the coordinated polymerization and export to the cell surface of the capsular polysaccharide.</text>
</comment>
<sequence length="233" mass="25738">MDNLMELKWLVQLLRKKFWLIIVSSVLCGGAGFAAAKFLINSEYTATTQILIRKQGPVGENQNGTAIDQQTASQLVSTYKDLVTNQVVLQDVSDTLKKSQAKWAKSLSVNQLKRAITVDGEESSRVLTINVAADKAAQAQMVAKRLGSVYKADTKKMMGMDNVAVIVDDVHSVRTSPSQQLFMIAGLVAGCLISMGLILARELMDQTIKTDNYLIDHWRLKNLGHIGLIEHRH</sequence>
<dbReference type="RefSeq" id="WP_407883714.1">
    <property type="nucleotide sequence ID" value="NZ_BQXO01000003.1"/>
</dbReference>
<accession>A0ABQ5JNU7</accession>
<keyword evidence="7" id="KW-0972">Capsule biogenesis/degradation</keyword>
<evidence type="ECO:0000256" key="8">
    <source>
        <dbReference type="ARBA" id="ARBA00022989"/>
    </source>
</evidence>
<evidence type="ECO:0000256" key="11">
    <source>
        <dbReference type="ARBA" id="ARBA00045736"/>
    </source>
</evidence>
<dbReference type="Proteomes" id="UP001628078">
    <property type="component" value="Unassembled WGS sequence"/>
</dbReference>
<keyword evidence="15" id="KW-1185">Reference proteome</keyword>
<evidence type="ECO:0000256" key="4">
    <source>
        <dbReference type="ARBA" id="ARBA00020739"/>
    </source>
</evidence>
<dbReference type="InterPro" id="IPR050445">
    <property type="entry name" value="Bact_polysacc_biosynth/exp"/>
</dbReference>
<evidence type="ECO:0000256" key="7">
    <source>
        <dbReference type="ARBA" id="ARBA00022903"/>
    </source>
</evidence>
<evidence type="ECO:0000259" key="13">
    <source>
        <dbReference type="Pfam" id="PF02706"/>
    </source>
</evidence>
<keyword evidence="8 12" id="KW-1133">Transmembrane helix</keyword>
<dbReference type="PANTHER" id="PTHR32309:SF13">
    <property type="entry name" value="FERRIC ENTEROBACTIN TRANSPORT PROTEIN FEPE"/>
    <property type="match status" value="1"/>
</dbReference>
<keyword evidence="10" id="KW-0270">Exopolysaccharide synthesis</keyword>
<evidence type="ECO:0000256" key="5">
    <source>
        <dbReference type="ARBA" id="ARBA00022475"/>
    </source>
</evidence>
<proteinExistence type="inferred from homology"/>
<dbReference type="InterPro" id="IPR003856">
    <property type="entry name" value="LPS_length_determ_N"/>
</dbReference>
<evidence type="ECO:0000256" key="1">
    <source>
        <dbReference type="ARBA" id="ARBA00004651"/>
    </source>
</evidence>
<evidence type="ECO:0000256" key="12">
    <source>
        <dbReference type="SAM" id="Phobius"/>
    </source>
</evidence>
<gene>
    <name evidence="14" type="primary">epsB_2</name>
    <name evidence="14" type="ORF">JCM31185_12630</name>
</gene>
<protein>
    <recommendedName>
        <fullName evidence="4">Capsular polysaccharide biosynthesis protein CpsC</fullName>
    </recommendedName>
</protein>
<organism evidence="14 15">
    <name type="scientific">Furfurilactobacillus curtus</name>
    <dbReference type="NCBI Taxonomy" id="1746200"/>
    <lineage>
        <taxon>Bacteria</taxon>
        <taxon>Bacillati</taxon>
        <taxon>Bacillota</taxon>
        <taxon>Bacilli</taxon>
        <taxon>Lactobacillales</taxon>
        <taxon>Lactobacillaceae</taxon>
        <taxon>Furfurilactobacillus</taxon>
    </lineage>
</organism>
<dbReference type="Pfam" id="PF02706">
    <property type="entry name" value="Wzz"/>
    <property type="match status" value="1"/>
</dbReference>
<evidence type="ECO:0000256" key="2">
    <source>
        <dbReference type="ARBA" id="ARBA00005132"/>
    </source>
</evidence>
<name>A0ABQ5JNU7_9LACO</name>
<reference evidence="14 15" key="1">
    <citation type="submission" date="2022-03" db="EMBL/GenBank/DDBJ databases">
        <title>Draft genome sequence of Furfurilactobacillus curtus JCM 31185.</title>
        <authorList>
            <person name="Suzuki S."/>
            <person name="Endo A."/>
            <person name="Kajikawa A."/>
        </authorList>
    </citation>
    <scope>NUCLEOTIDE SEQUENCE [LARGE SCALE GENOMIC DNA]</scope>
    <source>
        <strain evidence="14 15">JCM 31185</strain>
    </source>
</reference>
<comment type="pathway">
    <text evidence="2">Capsule biogenesis; capsule polysaccharide biosynthesis.</text>
</comment>
<comment type="subcellular location">
    <subcellularLocation>
        <location evidence="1">Cell membrane</location>
        <topology evidence="1">Multi-pass membrane protein</topology>
    </subcellularLocation>
</comment>
<comment type="similarity">
    <text evidence="3">Belongs to the CpsC/CapA family.</text>
</comment>
<evidence type="ECO:0000256" key="3">
    <source>
        <dbReference type="ARBA" id="ARBA00006683"/>
    </source>
</evidence>
<evidence type="ECO:0000256" key="9">
    <source>
        <dbReference type="ARBA" id="ARBA00023136"/>
    </source>
</evidence>
<evidence type="ECO:0000313" key="15">
    <source>
        <dbReference type="Proteomes" id="UP001628078"/>
    </source>
</evidence>
<keyword evidence="6 12" id="KW-0812">Transmembrane</keyword>
<keyword evidence="9 12" id="KW-0472">Membrane</keyword>
<dbReference type="PANTHER" id="PTHR32309">
    <property type="entry name" value="TYROSINE-PROTEIN KINASE"/>
    <property type="match status" value="1"/>
</dbReference>
<evidence type="ECO:0000256" key="10">
    <source>
        <dbReference type="ARBA" id="ARBA00023169"/>
    </source>
</evidence>